<evidence type="ECO:0000256" key="9">
    <source>
        <dbReference type="ARBA" id="ARBA00022837"/>
    </source>
</evidence>
<dbReference type="Proteomes" id="UP000620124">
    <property type="component" value="Unassembled WGS sequence"/>
</dbReference>
<organism evidence="13 14">
    <name type="scientific">Mycena venus</name>
    <dbReference type="NCBI Taxonomy" id="2733690"/>
    <lineage>
        <taxon>Eukaryota</taxon>
        <taxon>Fungi</taxon>
        <taxon>Dikarya</taxon>
        <taxon>Basidiomycota</taxon>
        <taxon>Agaricomycotina</taxon>
        <taxon>Agaricomycetes</taxon>
        <taxon>Agaricomycetidae</taxon>
        <taxon>Agaricales</taxon>
        <taxon>Marasmiineae</taxon>
        <taxon>Mycenaceae</taxon>
        <taxon>Mycena</taxon>
    </lineage>
</organism>
<comment type="caution">
    <text evidence="13">The sequence shown here is derived from an EMBL/GenBank/DDBJ whole genome shotgun (WGS) entry which is preliminary data.</text>
</comment>
<evidence type="ECO:0000256" key="1">
    <source>
        <dbReference type="ARBA" id="ARBA00001910"/>
    </source>
</evidence>
<evidence type="ECO:0000256" key="8">
    <source>
        <dbReference type="ARBA" id="ARBA00022825"/>
    </source>
</evidence>
<feature type="active site" description="Charge relay system" evidence="11">
    <location>
        <position position="302"/>
    </location>
</feature>
<comment type="function">
    <text evidence="2">Secreted tripeptidyl-peptidase which degrades proteins at acidic pHs and is involved in virulence.</text>
</comment>
<dbReference type="EC" id="3.4.14.10" evidence="4"/>
<accession>A0A8H7D879</accession>
<gene>
    <name evidence="13" type="ORF">MVEN_00463900</name>
</gene>
<dbReference type="InterPro" id="IPR036852">
    <property type="entry name" value="Peptidase_S8/S53_dom_sf"/>
</dbReference>
<sequence>MSQKFLMHLHSWQQHVQHFESEAESPRRVIQIEELKAGIEVFVCSMVLLRASFLATLVALATATPTDRQALVVHEHRVRAAQGFMSTGPAPSDEQLTLRIALNPNNIAGLENELYAVSDPSSSRYGQHLTPEEARRCDVLQFEIPVSKANSLLNTEFSVFSHKASDETSIRTLQYSLPADVSQHVAYVHPTTSFSNPFAAPKPQPLPTKNSKRDIDPTCADITTISCLLAEYGLPTTPATQINNVLGVSGYMNQFANFNDLKDFLAEFRPDLPATTKFDVQLLDGGSNTQLREFAGVEASLDIEYTVGVATGVPVRFISVGPLNNDVVGGFLDQINALINDTSRPTVLTTSYGFDEEDLTLPVAQGLCNAYAQLGALGTSILFASGDGGVGGNEFECTTFVPTAPSTCPWVTSVGASQTILENFTKNNFSEIGAAFSSGGFSNYFEAPAYQKGAVDAYVANLDGTYSGLFNTTGRGFPDVSAEGVNFEIIAGNSTFLVSGTSASSPVFASVIALLNDELIAAGKSPLGFLNPFLYSPAGRAALNDVTDGKNPGCSTPGFNATVGWDPVTGLGSPNYAKLRTAVGLLS</sequence>
<dbReference type="Pfam" id="PF09286">
    <property type="entry name" value="Pro-kuma_activ"/>
    <property type="match status" value="2"/>
</dbReference>
<dbReference type="GO" id="GO:0006508">
    <property type="term" value="P:proteolysis"/>
    <property type="evidence" value="ECO:0007669"/>
    <property type="project" value="UniProtKB-KW"/>
</dbReference>
<dbReference type="InterPro" id="IPR015366">
    <property type="entry name" value="S53_propep"/>
</dbReference>
<feature type="binding site" evidence="11">
    <location>
        <position position="546"/>
    </location>
    <ligand>
        <name>Ca(2+)</name>
        <dbReference type="ChEBI" id="CHEBI:29108"/>
    </ligand>
</feature>
<feature type="binding site" evidence="11">
    <location>
        <position position="545"/>
    </location>
    <ligand>
        <name>Ca(2+)</name>
        <dbReference type="ChEBI" id="CHEBI:29108"/>
    </ligand>
</feature>
<keyword evidence="5 11" id="KW-0645">Protease</keyword>
<keyword evidence="7 11" id="KW-0378">Hydrolase</keyword>
<evidence type="ECO:0000256" key="11">
    <source>
        <dbReference type="PROSITE-ProRule" id="PRU01032"/>
    </source>
</evidence>
<dbReference type="GO" id="GO:0046872">
    <property type="term" value="F:metal ion binding"/>
    <property type="evidence" value="ECO:0007669"/>
    <property type="project" value="UniProtKB-UniRule"/>
</dbReference>
<dbReference type="Gene3D" id="3.40.50.200">
    <property type="entry name" value="Peptidase S8/S53 domain"/>
    <property type="match status" value="1"/>
</dbReference>
<dbReference type="AlphaFoldDB" id="A0A8H7D879"/>
<dbReference type="Pfam" id="PF00082">
    <property type="entry name" value="Peptidase_S8"/>
    <property type="match status" value="1"/>
</dbReference>
<name>A0A8H7D879_9AGAR</name>
<feature type="active site" description="Charge relay system" evidence="11">
    <location>
        <position position="502"/>
    </location>
</feature>
<dbReference type="PROSITE" id="PS51695">
    <property type="entry name" value="SEDOLISIN"/>
    <property type="match status" value="1"/>
</dbReference>
<keyword evidence="10" id="KW-0865">Zymogen</keyword>
<dbReference type="InterPro" id="IPR050819">
    <property type="entry name" value="Tripeptidyl-peptidase_I"/>
</dbReference>
<evidence type="ECO:0000256" key="4">
    <source>
        <dbReference type="ARBA" id="ARBA00012462"/>
    </source>
</evidence>
<feature type="binding site" evidence="11">
    <location>
        <position position="566"/>
    </location>
    <ligand>
        <name>Ca(2+)</name>
        <dbReference type="ChEBI" id="CHEBI:29108"/>
    </ligand>
</feature>
<feature type="active site" description="Charge relay system" evidence="11">
    <location>
        <position position="298"/>
    </location>
</feature>
<evidence type="ECO:0000259" key="12">
    <source>
        <dbReference type="PROSITE" id="PS51695"/>
    </source>
</evidence>
<dbReference type="GO" id="GO:0005576">
    <property type="term" value="C:extracellular region"/>
    <property type="evidence" value="ECO:0007669"/>
    <property type="project" value="UniProtKB-SubCell"/>
</dbReference>
<comment type="subcellular location">
    <subcellularLocation>
        <location evidence="3">Secreted</location>
        <location evidence="3">Extracellular space</location>
    </subcellularLocation>
</comment>
<evidence type="ECO:0000256" key="10">
    <source>
        <dbReference type="ARBA" id="ARBA00023145"/>
    </source>
</evidence>
<dbReference type="SMART" id="SM00944">
    <property type="entry name" value="Pro-kuma_activ"/>
    <property type="match status" value="1"/>
</dbReference>
<keyword evidence="6 11" id="KW-0479">Metal-binding</keyword>
<protein>
    <recommendedName>
        <fullName evidence="4">tripeptidyl-peptidase II</fullName>
        <ecNumber evidence="4">3.4.14.10</ecNumber>
    </recommendedName>
</protein>
<evidence type="ECO:0000256" key="2">
    <source>
        <dbReference type="ARBA" id="ARBA00002451"/>
    </source>
</evidence>
<keyword evidence="8 11" id="KW-0720">Serine protease</keyword>
<comment type="catalytic activity">
    <reaction evidence="1">
        <text>Release of an N-terminal tripeptide from a polypeptide.</text>
        <dbReference type="EC" id="3.4.14.10"/>
    </reaction>
</comment>
<dbReference type="InterPro" id="IPR030400">
    <property type="entry name" value="Sedolisin_dom"/>
</dbReference>
<evidence type="ECO:0000256" key="7">
    <source>
        <dbReference type="ARBA" id="ARBA00022801"/>
    </source>
</evidence>
<comment type="cofactor">
    <cofactor evidence="11">
        <name>Ca(2+)</name>
        <dbReference type="ChEBI" id="CHEBI:29108"/>
    </cofactor>
    <text evidence="11">Binds 1 Ca(2+) ion per subunit.</text>
</comment>
<dbReference type="CDD" id="cd11377">
    <property type="entry name" value="Pro-peptidase_S53"/>
    <property type="match status" value="1"/>
</dbReference>
<dbReference type="PANTHER" id="PTHR14218:SF15">
    <property type="entry name" value="TRIPEPTIDYL-PEPTIDASE 1"/>
    <property type="match status" value="1"/>
</dbReference>
<dbReference type="GO" id="GO:0004252">
    <property type="term" value="F:serine-type endopeptidase activity"/>
    <property type="evidence" value="ECO:0007669"/>
    <property type="project" value="UniProtKB-UniRule"/>
</dbReference>
<dbReference type="SUPFAM" id="SSF54897">
    <property type="entry name" value="Protease propeptides/inhibitors"/>
    <property type="match status" value="1"/>
</dbReference>
<dbReference type="InterPro" id="IPR000209">
    <property type="entry name" value="Peptidase_S8/S53_dom"/>
</dbReference>
<proteinExistence type="predicted"/>
<evidence type="ECO:0000256" key="5">
    <source>
        <dbReference type="ARBA" id="ARBA00022670"/>
    </source>
</evidence>
<evidence type="ECO:0000313" key="13">
    <source>
        <dbReference type="EMBL" id="KAF7365889.1"/>
    </source>
</evidence>
<feature type="binding site" evidence="11">
    <location>
        <position position="564"/>
    </location>
    <ligand>
        <name>Ca(2+)</name>
        <dbReference type="ChEBI" id="CHEBI:29108"/>
    </ligand>
</feature>
<evidence type="ECO:0000256" key="3">
    <source>
        <dbReference type="ARBA" id="ARBA00004239"/>
    </source>
</evidence>
<dbReference type="PANTHER" id="PTHR14218">
    <property type="entry name" value="PROTEASE S8 TRIPEPTIDYL PEPTIDASE I CLN2"/>
    <property type="match status" value="1"/>
</dbReference>
<keyword evidence="9 11" id="KW-0106">Calcium</keyword>
<evidence type="ECO:0000256" key="6">
    <source>
        <dbReference type="ARBA" id="ARBA00022723"/>
    </source>
</evidence>
<dbReference type="EMBL" id="JACAZI010000003">
    <property type="protein sequence ID" value="KAF7365889.1"/>
    <property type="molecule type" value="Genomic_DNA"/>
</dbReference>
<dbReference type="SUPFAM" id="SSF52743">
    <property type="entry name" value="Subtilisin-like"/>
    <property type="match status" value="1"/>
</dbReference>
<keyword evidence="14" id="KW-1185">Reference proteome</keyword>
<reference evidence="13" key="1">
    <citation type="submission" date="2020-05" db="EMBL/GenBank/DDBJ databases">
        <title>Mycena genomes resolve the evolution of fungal bioluminescence.</title>
        <authorList>
            <person name="Tsai I.J."/>
        </authorList>
    </citation>
    <scope>NUCLEOTIDE SEQUENCE</scope>
    <source>
        <strain evidence="13">CCC161011</strain>
    </source>
</reference>
<dbReference type="GO" id="GO:0008240">
    <property type="term" value="F:tripeptidyl-peptidase activity"/>
    <property type="evidence" value="ECO:0007669"/>
    <property type="project" value="UniProtKB-EC"/>
</dbReference>
<dbReference type="OrthoDB" id="409122at2759"/>
<feature type="domain" description="Peptidase S53" evidence="12">
    <location>
        <begin position="222"/>
        <end position="586"/>
    </location>
</feature>
<evidence type="ECO:0000313" key="14">
    <source>
        <dbReference type="Proteomes" id="UP000620124"/>
    </source>
</evidence>
<dbReference type="CDD" id="cd04056">
    <property type="entry name" value="Peptidases_S53"/>
    <property type="match status" value="1"/>
</dbReference>